<dbReference type="Proteomes" id="UP000035681">
    <property type="component" value="Unplaced"/>
</dbReference>
<feature type="chain" id="PRO_5041963069" evidence="1">
    <location>
        <begin position="20"/>
        <end position="106"/>
    </location>
</feature>
<keyword evidence="1" id="KW-0732">Signal</keyword>
<sequence>MNFIKILILISTIILPTLSANFNLHGYLLKKKIHELNKDGKHIFDSNYFKKYLKARVVSPVKPRKQSRNCFFSVIQCYLPKVDIFRTVDNKVYGKLRNGRTYYSSI</sequence>
<accession>A0AAF5DH99</accession>
<keyword evidence="2" id="KW-1185">Reference proteome</keyword>
<dbReference type="WBParaSite" id="TCONS_00011659.p1">
    <property type="protein sequence ID" value="TCONS_00011659.p1"/>
    <property type="gene ID" value="XLOC_006329"/>
</dbReference>
<evidence type="ECO:0000313" key="3">
    <source>
        <dbReference type="WBParaSite" id="TCONS_00011659.p1"/>
    </source>
</evidence>
<proteinExistence type="predicted"/>
<organism evidence="2 3">
    <name type="scientific">Strongyloides stercoralis</name>
    <name type="common">Threadworm</name>
    <dbReference type="NCBI Taxonomy" id="6248"/>
    <lineage>
        <taxon>Eukaryota</taxon>
        <taxon>Metazoa</taxon>
        <taxon>Ecdysozoa</taxon>
        <taxon>Nematoda</taxon>
        <taxon>Chromadorea</taxon>
        <taxon>Rhabditida</taxon>
        <taxon>Tylenchina</taxon>
        <taxon>Panagrolaimomorpha</taxon>
        <taxon>Strongyloidoidea</taxon>
        <taxon>Strongyloididae</taxon>
        <taxon>Strongyloides</taxon>
    </lineage>
</organism>
<feature type="signal peptide" evidence="1">
    <location>
        <begin position="1"/>
        <end position="19"/>
    </location>
</feature>
<reference evidence="3" key="1">
    <citation type="submission" date="2024-02" db="UniProtKB">
        <authorList>
            <consortium name="WormBaseParasite"/>
        </authorList>
    </citation>
    <scope>IDENTIFICATION</scope>
</reference>
<protein>
    <submittedName>
        <fullName evidence="3">Uncharacterized protein</fullName>
    </submittedName>
</protein>
<name>A0AAF5DH99_STRER</name>
<dbReference type="AlphaFoldDB" id="A0AAF5DH99"/>
<evidence type="ECO:0000313" key="2">
    <source>
        <dbReference type="Proteomes" id="UP000035681"/>
    </source>
</evidence>
<evidence type="ECO:0000256" key="1">
    <source>
        <dbReference type="SAM" id="SignalP"/>
    </source>
</evidence>